<name>A0A1G5QYY7_9GAMM</name>
<evidence type="ECO:0000256" key="7">
    <source>
        <dbReference type="ARBA" id="ARBA00050464"/>
    </source>
</evidence>
<dbReference type="GO" id="GO:0030170">
    <property type="term" value="F:pyridoxal phosphate binding"/>
    <property type="evidence" value="ECO:0007669"/>
    <property type="project" value="UniProtKB-UniRule"/>
</dbReference>
<protein>
    <recommendedName>
        <fullName evidence="11 12">Diaminopimelate decarboxylase</fullName>
        <shortName evidence="12">DAP decarboxylase</shortName>
        <shortName evidence="12">DAPDC</shortName>
        <ecNumber evidence="10 12">4.1.1.20</ecNumber>
    </recommendedName>
</protein>
<evidence type="ECO:0000256" key="4">
    <source>
        <dbReference type="ARBA" id="ARBA00022898"/>
    </source>
</evidence>
<dbReference type="FunFam" id="2.40.37.10:FF:000003">
    <property type="entry name" value="Diaminopimelate decarboxylase"/>
    <property type="match status" value="1"/>
</dbReference>
<dbReference type="EC" id="4.1.1.20" evidence="10 12"/>
<dbReference type="UniPathway" id="UPA00034">
    <property type="reaction ID" value="UER00027"/>
</dbReference>
<comment type="cofactor">
    <cofactor evidence="1 12 13 14">
        <name>pyridoxal 5'-phosphate</name>
        <dbReference type="ChEBI" id="CHEBI:597326"/>
    </cofactor>
</comment>
<evidence type="ECO:0000256" key="14">
    <source>
        <dbReference type="RuleBase" id="RU003738"/>
    </source>
</evidence>
<keyword evidence="2 12" id="KW-0028">Amino-acid biosynthesis</keyword>
<evidence type="ECO:0000256" key="13">
    <source>
        <dbReference type="PIRSR" id="PIRSR600183-50"/>
    </source>
</evidence>
<dbReference type="Pfam" id="PF02784">
    <property type="entry name" value="Orn_Arg_deC_N"/>
    <property type="match status" value="1"/>
</dbReference>
<dbReference type="EMBL" id="FMWD01000011">
    <property type="protein sequence ID" value="SCZ66299.1"/>
    <property type="molecule type" value="Genomic_DNA"/>
</dbReference>
<dbReference type="GO" id="GO:0008836">
    <property type="term" value="F:diaminopimelate decarboxylase activity"/>
    <property type="evidence" value="ECO:0007669"/>
    <property type="project" value="UniProtKB-UniRule"/>
</dbReference>
<evidence type="ECO:0000313" key="17">
    <source>
        <dbReference type="EMBL" id="SCZ66299.1"/>
    </source>
</evidence>
<dbReference type="SUPFAM" id="SSF50621">
    <property type="entry name" value="Alanine racemase C-terminal domain-like"/>
    <property type="match status" value="1"/>
</dbReference>
<dbReference type="PROSITE" id="PS00879">
    <property type="entry name" value="ODR_DC_2_2"/>
    <property type="match status" value="1"/>
</dbReference>
<evidence type="ECO:0000256" key="8">
    <source>
        <dbReference type="ARBA" id="ARBA00060643"/>
    </source>
</evidence>
<dbReference type="InterPro" id="IPR022657">
    <property type="entry name" value="De-COase2_CS"/>
</dbReference>
<evidence type="ECO:0000256" key="2">
    <source>
        <dbReference type="ARBA" id="ARBA00022605"/>
    </source>
</evidence>
<evidence type="ECO:0000259" key="16">
    <source>
        <dbReference type="Pfam" id="PF02784"/>
    </source>
</evidence>
<sequence>MDHFGYRTGRLYAEDVDLSEVAVRYGTPAYVYSRATIERHWRAFDAALAGVEHLVCYAVKANSNLAVLGLMARLGSGFDIVSVGELERVLAAGGDASKVVFSGVGKREEEMRRALEVGIRCFNVESEPELEHLNRIAGALGMKAPVSLRVNPDVDAGTHPYISTGLKENKFGIDIHQAETVYVRAAEMPHIEISGIDCHIGSQITEVTPFIDALERVLILVDRLYEHGITINHLDLGGGLGITYRDEQPPLPGDYLDPLLKRLAGRGLEVLIEPGRAIIGNAGVLLTRIEYLKHTEHKDFAIVDAAMNDLMRPALYNAWQAIIPVIPRGDIPPRLYDIVGPVCETGDFLGKERELALTEGDLLAVRSAGAYGFTMSSNYNTRPRPVELMVDGDTVHEIRPRERIEELFARERLLP</sequence>
<dbReference type="NCBIfam" id="TIGR01048">
    <property type="entry name" value="lysA"/>
    <property type="match status" value="1"/>
</dbReference>
<feature type="binding site" evidence="12">
    <location>
        <position position="239"/>
    </location>
    <ligand>
        <name>pyridoxal 5'-phosphate</name>
        <dbReference type="ChEBI" id="CHEBI:597326"/>
    </ligand>
</feature>
<comment type="pathway">
    <text evidence="8 12 14">Amino-acid biosynthesis; L-lysine biosynthesis via DAP pathway; L-lysine from DL-2,6-diaminopimelate: step 1/1.</text>
</comment>
<evidence type="ECO:0000313" key="18">
    <source>
        <dbReference type="Proteomes" id="UP000199648"/>
    </source>
</evidence>
<keyword evidence="4 12" id="KW-0663">Pyridoxal phosphate</keyword>
<feature type="binding site" evidence="12">
    <location>
        <position position="276"/>
    </location>
    <ligand>
        <name>substrate</name>
    </ligand>
</feature>
<feature type="binding site" evidence="12">
    <location>
        <position position="371"/>
    </location>
    <ligand>
        <name>pyridoxal 5'-phosphate</name>
        <dbReference type="ChEBI" id="CHEBI:597326"/>
    </ligand>
</feature>
<evidence type="ECO:0000256" key="12">
    <source>
        <dbReference type="HAMAP-Rule" id="MF_02120"/>
    </source>
</evidence>
<dbReference type="OrthoDB" id="9802241at2"/>
<dbReference type="PROSITE" id="PS00878">
    <property type="entry name" value="ODR_DC_2_1"/>
    <property type="match status" value="1"/>
</dbReference>
<keyword evidence="5 12" id="KW-0457">Lysine biosynthesis</keyword>
<comment type="subunit">
    <text evidence="12">Homodimer.</text>
</comment>
<dbReference type="InterPro" id="IPR022643">
    <property type="entry name" value="De-COase2_C"/>
</dbReference>
<dbReference type="InterPro" id="IPR009006">
    <property type="entry name" value="Ala_racemase/Decarboxylase_C"/>
</dbReference>
<feature type="binding site" evidence="12">
    <location>
        <begin position="273"/>
        <end position="276"/>
    </location>
    <ligand>
        <name>pyridoxal 5'-phosphate</name>
        <dbReference type="ChEBI" id="CHEBI:597326"/>
    </ligand>
</feature>
<dbReference type="InterPro" id="IPR002986">
    <property type="entry name" value="DAP_deCOOHase_LysA"/>
</dbReference>
<dbReference type="HAMAP" id="MF_02120">
    <property type="entry name" value="LysA"/>
    <property type="match status" value="1"/>
</dbReference>
<dbReference type="InterPro" id="IPR000183">
    <property type="entry name" value="Orn/DAP/Arg_de-COase"/>
</dbReference>
<dbReference type="GO" id="GO:0009089">
    <property type="term" value="P:lysine biosynthetic process via diaminopimelate"/>
    <property type="evidence" value="ECO:0007669"/>
    <property type="project" value="UniProtKB-UniRule"/>
</dbReference>
<evidence type="ECO:0000256" key="5">
    <source>
        <dbReference type="ARBA" id="ARBA00023154"/>
    </source>
</evidence>
<evidence type="ECO:0000256" key="1">
    <source>
        <dbReference type="ARBA" id="ARBA00001933"/>
    </source>
</evidence>
<feature type="domain" description="Orn/DAP/Arg decarboxylase 2 N-terminal" evidence="16">
    <location>
        <begin position="35"/>
        <end position="279"/>
    </location>
</feature>
<dbReference type="InterPro" id="IPR029066">
    <property type="entry name" value="PLP-binding_barrel"/>
</dbReference>
<reference evidence="17 18" key="1">
    <citation type="submission" date="2016-10" db="EMBL/GenBank/DDBJ databases">
        <authorList>
            <person name="de Groot N.N."/>
        </authorList>
    </citation>
    <scope>NUCLEOTIDE SEQUENCE [LARGE SCALE GENOMIC DNA]</scope>
    <source>
        <strain evidence="17 18">HLD2</strain>
    </source>
</reference>
<dbReference type="PANTHER" id="PTHR43727:SF2">
    <property type="entry name" value="GROUP IV DECARBOXYLASE"/>
    <property type="match status" value="1"/>
</dbReference>
<dbReference type="AlphaFoldDB" id="A0A1G5QYY7"/>
<proteinExistence type="inferred from homology"/>
<dbReference type="Gene3D" id="2.40.37.10">
    <property type="entry name" value="Lyase, Ornithine Decarboxylase, Chain A, domain 1"/>
    <property type="match status" value="1"/>
</dbReference>
<keyword evidence="18" id="KW-1185">Reference proteome</keyword>
<dbReference type="Proteomes" id="UP000199648">
    <property type="component" value="Unassembled WGS sequence"/>
</dbReference>
<comment type="function">
    <text evidence="12">Specifically catalyzes the decarboxylation of meso-diaminopimelate (meso-DAP) to L-lysine.</text>
</comment>
<feature type="binding site" evidence="12">
    <location>
        <position position="344"/>
    </location>
    <ligand>
        <name>substrate</name>
    </ligand>
</feature>
<dbReference type="RefSeq" id="WP_092998681.1">
    <property type="nucleotide sequence ID" value="NZ_FMWD01000011.1"/>
</dbReference>
<evidence type="ECO:0000259" key="15">
    <source>
        <dbReference type="Pfam" id="PF00278"/>
    </source>
</evidence>
<dbReference type="CDD" id="cd06828">
    <property type="entry name" value="PLPDE_III_DapDC"/>
    <property type="match status" value="1"/>
</dbReference>
<dbReference type="PRINTS" id="PR01179">
    <property type="entry name" value="ODADCRBXLASE"/>
</dbReference>
<evidence type="ECO:0000256" key="3">
    <source>
        <dbReference type="ARBA" id="ARBA00022793"/>
    </source>
</evidence>
<dbReference type="InterPro" id="IPR022644">
    <property type="entry name" value="De-COase2_N"/>
</dbReference>
<keyword evidence="6 12" id="KW-0456">Lyase</keyword>
<evidence type="ECO:0000256" key="11">
    <source>
        <dbReference type="ARBA" id="ARBA00074972"/>
    </source>
</evidence>
<evidence type="ECO:0000256" key="9">
    <source>
        <dbReference type="ARBA" id="ARBA00060983"/>
    </source>
</evidence>
<keyword evidence="3 12" id="KW-0210">Decarboxylase</keyword>
<dbReference type="InterPro" id="IPR022653">
    <property type="entry name" value="De-COase2_pyr-phos_BS"/>
</dbReference>
<comment type="catalytic activity">
    <reaction evidence="7 12 14">
        <text>meso-2,6-diaminopimelate + H(+) = L-lysine + CO2</text>
        <dbReference type="Rhea" id="RHEA:15101"/>
        <dbReference type="ChEBI" id="CHEBI:15378"/>
        <dbReference type="ChEBI" id="CHEBI:16526"/>
        <dbReference type="ChEBI" id="CHEBI:32551"/>
        <dbReference type="ChEBI" id="CHEBI:57791"/>
        <dbReference type="EC" id="4.1.1.20"/>
    </reaction>
</comment>
<dbReference type="PANTHER" id="PTHR43727">
    <property type="entry name" value="DIAMINOPIMELATE DECARBOXYLASE"/>
    <property type="match status" value="1"/>
</dbReference>
<evidence type="ECO:0000256" key="6">
    <source>
        <dbReference type="ARBA" id="ARBA00023239"/>
    </source>
</evidence>
<feature type="binding site" evidence="12">
    <location>
        <position position="316"/>
    </location>
    <ligand>
        <name>substrate</name>
    </ligand>
</feature>
<feature type="domain" description="Orn/DAP/Arg decarboxylase 2 C-terminal" evidence="15">
    <location>
        <begin position="30"/>
        <end position="369"/>
    </location>
</feature>
<feature type="active site" description="Proton donor" evidence="13">
    <location>
        <position position="343"/>
    </location>
</feature>
<evidence type="ECO:0000256" key="10">
    <source>
        <dbReference type="ARBA" id="ARBA00066427"/>
    </source>
</evidence>
<organism evidence="17 18">
    <name type="scientific">Thiohalomonas denitrificans</name>
    <dbReference type="NCBI Taxonomy" id="415747"/>
    <lineage>
        <taxon>Bacteria</taxon>
        <taxon>Pseudomonadati</taxon>
        <taxon>Pseudomonadota</taxon>
        <taxon>Gammaproteobacteria</taxon>
        <taxon>Thiohalomonadales</taxon>
        <taxon>Thiohalomonadaceae</taxon>
        <taxon>Thiohalomonas</taxon>
    </lineage>
</organism>
<dbReference type="PRINTS" id="PR01181">
    <property type="entry name" value="DAPDCRBXLASE"/>
</dbReference>
<dbReference type="FunFam" id="3.20.20.10:FF:000003">
    <property type="entry name" value="Diaminopimelate decarboxylase"/>
    <property type="match status" value="1"/>
</dbReference>
<dbReference type="Gene3D" id="3.20.20.10">
    <property type="entry name" value="Alanine racemase"/>
    <property type="match status" value="1"/>
</dbReference>
<dbReference type="SUPFAM" id="SSF51419">
    <property type="entry name" value="PLP-binding barrel"/>
    <property type="match status" value="1"/>
</dbReference>
<gene>
    <name evidence="12" type="primary">lysA</name>
    <name evidence="17" type="ORF">SAMN03097708_02943</name>
</gene>
<feature type="binding site" evidence="12">
    <location>
        <position position="371"/>
    </location>
    <ligand>
        <name>substrate</name>
    </ligand>
</feature>
<dbReference type="STRING" id="415747.SAMN03097708_02943"/>
<dbReference type="Pfam" id="PF00278">
    <property type="entry name" value="Orn_DAP_Arg_deC"/>
    <property type="match status" value="1"/>
</dbReference>
<feature type="binding site" evidence="12">
    <location>
        <position position="312"/>
    </location>
    <ligand>
        <name>substrate</name>
    </ligand>
</feature>
<comment type="similarity">
    <text evidence="9 12">Belongs to the Orn/Lys/Arg decarboxylase class-II family. LysA subfamily.</text>
</comment>
<feature type="modified residue" description="N6-(pyridoxal phosphate)lysine" evidence="12 13">
    <location>
        <position position="60"/>
    </location>
</feature>
<accession>A0A1G5QYY7</accession>